<evidence type="ECO:0000259" key="1">
    <source>
        <dbReference type="Pfam" id="PF00248"/>
    </source>
</evidence>
<dbReference type="PROSITE" id="PS00062">
    <property type="entry name" value="ALDOKETO_REDUCTASE_2"/>
    <property type="match status" value="1"/>
</dbReference>
<sequence>MSSIVEKVPLIRLNDGNYIPIIGFGTFCVDENVVRIAIDAGYRHFDCADFYQNEDVIGTALRKAINEGKVKREDLFITSKVWPTWLGKGRPLKSAQRSLKNLGFDYLDLLLIHWPTPLKQVDNDFLPRDQNDKCLLDESIKLIDVWKEFEEIKSAGLTRSIGVSNFNPEQIDDLIKNSSTVPAVNQVESHPFISNSKLLKWLRERGIEMTAYSPLASAGMEWNKSTLSPLEVPLIKNLAIKYGVTPAAICIKWQIQRGVTAIPKSSTKDRIYSNIDIFDFRMTDEEISSIEDLNRDLK</sequence>
<evidence type="ECO:0000313" key="2">
    <source>
        <dbReference type="EMBL" id="CAK9253410.1"/>
    </source>
</evidence>
<dbReference type="Proteomes" id="UP001497444">
    <property type="component" value="Unassembled WGS sequence"/>
</dbReference>
<gene>
    <name evidence="2" type="ORF">CSSPJE1EN1_LOCUS28788</name>
</gene>
<dbReference type="PRINTS" id="PR00069">
    <property type="entry name" value="ALDKETRDTASE"/>
</dbReference>
<dbReference type="EMBL" id="CAXAQS010000849">
    <property type="protein sequence ID" value="CAK9253410.1"/>
    <property type="molecule type" value="Genomic_DNA"/>
</dbReference>
<proteinExistence type="predicted"/>
<name>A0ABP0VK00_9BRYO</name>
<feature type="domain" description="NADP-dependent oxidoreductase" evidence="1">
    <location>
        <begin position="33"/>
        <end position="294"/>
    </location>
</feature>
<dbReference type="Pfam" id="PF00248">
    <property type="entry name" value="Aldo_ket_red"/>
    <property type="match status" value="1"/>
</dbReference>
<reference evidence="2" key="1">
    <citation type="submission" date="2024-02" db="EMBL/GenBank/DDBJ databases">
        <authorList>
            <consortium name="ELIXIR-Norway"/>
            <consortium name="Elixir Norway"/>
        </authorList>
    </citation>
    <scope>NUCLEOTIDE SEQUENCE</scope>
</reference>
<dbReference type="PROSITE" id="PS00798">
    <property type="entry name" value="ALDOKETO_REDUCTASE_1"/>
    <property type="match status" value="1"/>
</dbReference>
<dbReference type="Gene3D" id="3.20.20.100">
    <property type="entry name" value="NADP-dependent oxidoreductase domain"/>
    <property type="match status" value="1"/>
</dbReference>
<feature type="non-terminal residue" evidence="2">
    <location>
        <position position="298"/>
    </location>
</feature>
<protein>
    <recommendedName>
        <fullName evidence="1">NADP-dependent oxidoreductase domain-containing protein</fullName>
    </recommendedName>
</protein>
<evidence type="ECO:0000313" key="3">
    <source>
        <dbReference type="Proteomes" id="UP001497444"/>
    </source>
</evidence>
<organism evidence="2 3">
    <name type="scientific">Sphagnum jensenii</name>
    <dbReference type="NCBI Taxonomy" id="128206"/>
    <lineage>
        <taxon>Eukaryota</taxon>
        <taxon>Viridiplantae</taxon>
        <taxon>Streptophyta</taxon>
        <taxon>Embryophyta</taxon>
        <taxon>Bryophyta</taxon>
        <taxon>Sphagnophytina</taxon>
        <taxon>Sphagnopsida</taxon>
        <taxon>Sphagnales</taxon>
        <taxon>Sphagnaceae</taxon>
        <taxon>Sphagnum</taxon>
    </lineage>
</organism>
<comment type="caution">
    <text evidence="2">The sequence shown here is derived from an EMBL/GenBank/DDBJ whole genome shotgun (WGS) entry which is preliminary data.</text>
</comment>
<dbReference type="PROSITE" id="PS00063">
    <property type="entry name" value="ALDOKETO_REDUCTASE_3"/>
    <property type="match status" value="1"/>
</dbReference>
<keyword evidence="3" id="KW-1185">Reference proteome</keyword>
<dbReference type="InterPro" id="IPR036812">
    <property type="entry name" value="NAD(P)_OxRdtase_dom_sf"/>
</dbReference>
<dbReference type="SUPFAM" id="SSF51430">
    <property type="entry name" value="NAD(P)-linked oxidoreductase"/>
    <property type="match status" value="1"/>
</dbReference>
<accession>A0ABP0VK00</accession>
<dbReference type="PIRSF" id="PIRSF000097">
    <property type="entry name" value="AKR"/>
    <property type="match status" value="1"/>
</dbReference>
<dbReference type="InterPro" id="IPR020471">
    <property type="entry name" value="AKR"/>
</dbReference>
<dbReference type="PANTHER" id="PTHR11732">
    <property type="entry name" value="ALDO/KETO REDUCTASE"/>
    <property type="match status" value="1"/>
</dbReference>
<dbReference type="InterPro" id="IPR018170">
    <property type="entry name" value="Aldo/ket_reductase_CS"/>
</dbReference>
<dbReference type="CDD" id="cd19071">
    <property type="entry name" value="AKR_AKR1-5-like"/>
    <property type="match status" value="1"/>
</dbReference>
<dbReference type="InterPro" id="IPR023210">
    <property type="entry name" value="NADP_OxRdtase_dom"/>
</dbReference>